<evidence type="ECO:0000259" key="1">
    <source>
        <dbReference type="Pfam" id="PF05523"/>
    </source>
</evidence>
<accession>A0ABS7Z1R2</accession>
<comment type="caution">
    <text evidence="2">The sequence shown here is derived from an EMBL/GenBank/DDBJ whole genome shotgun (WGS) entry which is preliminary data.</text>
</comment>
<organism evidence="2 3">
    <name type="scientific">Sphingobacterium bovistauri</name>
    <dbReference type="NCBI Taxonomy" id="2781959"/>
    <lineage>
        <taxon>Bacteria</taxon>
        <taxon>Pseudomonadati</taxon>
        <taxon>Bacteroidota</taxon>
        <taxon>Sphingobacteriia</taxon>
        <taxon>Sphingobacteriales</taxon>
        <taxon>Sphingobacteriaceae</taxon>
        <taxon>Sphingobacterium</taxon>
    </lineage>
</organism>
<gene>
    <name evidence="2" type="ORF">IPZ78_02940</name>
</gene>
<evidence type="ECO:0000313" key="2">
    <source>
        <dbReference type="EMBL" id="MCA5004108.1"/>
    </source>
</evidence>
<name>A0ABS7Z1R2_9SPHI</name>
<reference evidence="2" key="1">
    <citation type="submission" date="2020-10" db="EMBL/GenBank/DDBJ databases">
        <authorList>
            <person name="Lu T."/>
            <person name="Wang Q."/>
            <person name="Han X."/>
        </authorList>
    </citation>
    <scope>NUCLEOTIDE SEQUENCE</scope>
    <source>
        <strain evidence="2">WQ 366</strain>
    </source>
</reference>
<proteinExistence type="predicted"/>
<dbReference type="InterPro" id="IPR008894">
    <property type="entry name" value="QdtA_cupin_dom"/>
</dbReference>
<dbReference type="Gene3D" id="2.60.120.10">
    <property type="entry name" value="Jelly Rolls"/>
    <property type="match status" value="1"/>
</dbReference>
<evidence type="ECO:0000313" key="3">
    <source>
        <dbReference type="Proteomes" id="UP001165302"/>
    </source>
</evidence>
<dbReference type="CDD" id="cd20292">
    <property type="entry name" value="cupin_QdtA-like"/>
    <property type="match status" value="1"/>
</dbReference>
<dbReference type="Proteomes" id="UP001165302">
    <property type="component" value="Unassembled WGS sequence"/>
</dbReference>
<protein>
    <submittedName>
        <fullName evidence="2">WxcM-like domain-containing protein</fullName>
    </submittedName>
</protein>
<sequence>MNFDKPSIINFDKIGSMQLGYITVAEETKNIPFDIKRVYWTYYTPQDVTRGGHAHKNLQQVIFAVSGSITFNVEDREGNKETFVLDSPEKGLYLSNLIWRDIQFSHSAVLLCLASELYTESDYIRDYQEFLNYRSK</sequence>
<dbReference type="InterPro" id="IPR011051">
    <property type="entry name" value="RmlC_Cupin_sf"/>
</dbReference>
<dbReference type="SUPFAM" id="SSF51182">
    <property type="entry name" value="RmlC-like cupins"/>
    <property type="match status" value="1"/>
</dbReference>
<dbReference type="RefSeq" id="WP_225551440.1">
    <property type="nucleotide sequence ID" value="NZ_JADEYP010000003.1"/>
</dbReference>
<keyword evidence="3" id="KW-1185">Reference proteome</keyword>
<feature type="domain" description="Sugar 3,4-ketoisomerase QdtA cupin" evidence="1">
    <location>
        <begin position="6"/>
        <end position="134"/>
    </location>
</feature>
<dbReference type="EMBL" id="JADEYP010000003">
    <property type="protein sequence ID" value="MCA5004108.1"/>
    <property type="molecule type" value="Genomic_DNA"/>
</dbReference>
<dbReference type="Pfam" id="PF05523">
    <property type="entry name" value="FdtA"/>
    <property type="match status" value="1"/>
</dbReference>
<dbReference type="InterPro" id="IPR014710">
    <property type="entry name" value="RmlC-like_jellyroll"/>
</dbReference>